<organism evidence="4 5">
    <name type="scientific">Pseudaquabacterium terrae</name>
    <dbReference type="NCBI Taxonomy" id="2732868"/>
    <lineage>
        <taxon>Bacteria</taxon>
        <taxon>Pseudomonadati</taxon>
        <taxon>Pseudomonadota</taxon>
        <taxon>Betaproteobacteria</taxon>
        <taxon>Burkholderiales</taxon>
        <taxon>Sphaerotilaceae</taxon>
        <taxon>Pseudaquabacterium</taxon>
    </lineage>
</organism>
<dbReference type="PROSITE" id="PS51186">
    <property type="entry name" value="GNAT"/>
    <property type="match status" value="1"/>
</dbReference>
<evidence type="ECO:0000256" key="1">
    <source>
        <dbReference type="ARBA" id="ARBA00022679"/>
    </source>
</evidence>
<keyword evidence="2" id="KW-0012">Acyltransferase</keyword>
<dbReference type="InterPro" id="IPR000182">
    <property type="entry name" value="GNAT_dom"/>
</dbReference>
<dbReference type="SUPFAM" id="SSF55729">
    <property type="entry name" value="Acyl-CoA N-acyltransferases (Nat)"/>
    <property type="match status" value="1"/>
</dbReference>
<dbReference type="Pfam" id="PF00583">
    <property type="entry name" value="Acetyltransf_1"/>
    <property type="match status" value="1"/>
</dbReference>
<dbReference type="Gene3D" id="3.40.630.30">
    <property type="match status" value="1"/>
</dbReference>
<comment type="caution">
    <text evidence="4">The sequence shown here is derived from an EMBL/GenBank/DDBJ whole genome shotgun (WGS) entry which is preliminary data.</text>
</comment>
<proteinExistence type="predicted"/>
<evidence type="ECO:0000256" key="2">
    <source>
        <dbReference type="ARBA" id="ARBA00023315"/>
    </source>
</evidence>
<dbReference type="InterPro" id="IPR032710">
    <property type="entry name" value="NTF2-like_dom_sf"/>
</dbReference>
<accession>A0ABX2EAD1</accession>
<protein>
    <submittedName>
        <fullName evidence="4">GNAT family N-acetyltransferase</fullName>
    </submittedName>
</protein>
<name>A0ABX2EAD1_9BURK</name>
<dbReference type="SUPFAM" id="SSF54427">
    <property type="entry name" value="NTF2-like"/>
    <property type="match status" value="1"/>
</dbReference>
<keyword evidence="5" id="KW-1185">Reference proteome</keyword>
<evidence type="ECO:0000259" key="3">
    <source>
        <dbReference type="PROSITE" id="PS51186"/>
    </source>
</evidence>
<dbReference type="PANTHER" id="PTHR43877">
    <property type="entry name" value="AMINOALKYLPHOSPHONATE N-ACETYLTRANSFERASE-RELATED-RELATED"/>
    <property type="match status" value="1"/>
</dbReference>
<evidence type="ECO:0000313" key="5">
    <source>
        <dbReference type="Proteomes" id="UP000737171"/>
    </source>
</evidence>
<dbReference type="CDD" id="cd04301">
    <property type="entry name" value="NAT_SF"/>
    <property type="match status" value="1"/>
</dbReference>
<dbReference type="InterPro" id="IPR050832">
    <property type="entry name" value="Bact_Acetyltransf"/>
</dbReference>
<dbReference type="InterPro" id="IPR016181">
    <property type="entry name" value="Acyl_CoA_acyltransferase"/>
</dbReference>
<dbReference type="RefSeq" id="WP_173120567.1">
    <property type="nucleotide sequence ID" value="NZ_JABRWJ010000001.1"/>
</dbReference>
<evidence type="ECO:0000313" key="4">
    <source>
        <dbReference type="EMBL" id="NRF66019.1"/>
    </source>
</evidence>
<reference evidence="4 5" key="1">
    <citation type="submission" date="2020-05" db="EMBL/GenBank/DDBJ databases">
        <title>Aquincola sp. isolate from soil.</title>
        <authorList>
            <person name="Han J."/>
            <person name="Kim D.-U."/>
        </authorList>
    </citation>
    <scope>NUCLEOTIDE SEQUENCE [LARGE SCALE GENOMIC DNA]</scope>
    <source>
        <strain evidence="4 5">S2</strain>
    </source>
</reference>
<sequence length="315" mass="34682">MTASTTIRPLADSDSLEALTTLLHRAYAPLGAAGMNFTAVDQSVEVTRERVQRGPCFVAEQGGALVGTATVNGMFDPNRQGFARVSPWFFRRDVAHVQQYAVDPECQGLGIGAKLRAACEDWARTHGHHAIALDTAMPATHLRERYRRAGFAEVAQLQRDGKHYRSVIMVKPLAGVTVAPHDDDAEHHAALVRTLWASFEARDWAGARALFADDAHLYWIASGEHLDDADAIIRVNAIYPEGWAIHVHEVTPMADGRVHSLVQVNHGDGRFFAHSLWRFAAGRIVDVHETWGQFEAPPAWRTAEAIGAYRREGGA</sequence>
<gene>
    <name evidence="4" type="ORF">HLB44_03350</name>
</gene>
<dbReference type="Gene3D" id="3.10.450.50">
    <property type="match status" value="1"/>
</dbReference>
<dbReference type="EMBL" id="JABRWJ010000001">
    <property type="protein sequence ID" value="NRF66019.1"/>
    <property type="molecule type" value="Genomic_DNA"/>
</dbReference>
<feature type="domain" description="N-acetyltransferase" evidence="3">
    <location>
        <begin position="5"/>
        <end position="174"/>
    </location>
</feature>
<dbReference type="Proteomes" id="UP000737171">
    <property type="component" value="Unassembled WGS sequence"/>
</dbReference>
<keyword evidence="1" id="KW-0808">Transferase</keyword>